<name>A0A3F2RLG7_9STRA</name>
<dbReference type="SMART" id="SM01197">
    <property type="entry name" value="FANCL_C"/>
    <property type="match status" value="1"/>
</dbReference>
<proteinExistence type="predicted"/>
<dbReference type="GO" id="GO:0061630">
    <property type="term" value="F:ubiquitin protein ligase activity"/>
    <property type="evidence" value="ECO:0007669"/>
    <property type="project" value="TreeGrafter"/>
</dbReference>
<dbReference type="CDD" id="cd16490">
    <property type="entry name" value="RING-CH-C4HC3_FANCL"/>
    <property type="match status" value="1"/>
</dbReference>
<dbReference type="CDD" id="cd23786">
    <property type="entry name" value="ELF_FANCL"/>
    <property type="match status" value="1"/>
</dbReference>
<evidence type="ECO:0000313" key="7">
    <source>
        <dbReference type="Proteomes" id="UP000277300"/>
    </source>
</evidence>
<dbReference type="GO" id="GO:0006513">
    <property type="term" value="P:protein monoubiquitination"/>
    <property type="evidence" value="ECO:0007669"/>
    <property type="project" value="TreeGrafter"/>
</dbReference>
<dbReference type="Pfam" id="PF09765">
    <property type="entry name" value="FANCL_d1"/>
    <property type="match status" value="1"/>
</dbReference>
<feature type="domain" description="FANCL C-terminal" evidence="3">
    <location>
        <begin position="191"/>
        <end position="284"/>
    </location>
</feature>
<dbReference type="Proteomes" id="UP000277300">
    <property type="component" value="Unassembled WGS sequence"/>
</dbReference>
<evidence type="ECO:0000259" key="4">
    <source>
        <dbReference type="Pfam" id="PF18890"/>
    </source>
</evidence>
<evidence type="ECO:0008006" key="9">
    <source>
        <dbReference type="Google" id="ProtNLM"/>
    </source>
</evidence>
<evidence type="ECO:0000313" key="6">
    <source>
        <dbReference type="EMBL" id="RLN59856.1"/>
    </source>
</evidence>
<protein>
    <recommendedName>
        <fullName evidence="9">RING-type domain-containing protein</fullName>
    </recommendedName>
</protein>
<evidence type="ECO:0000256" key="1">
    <source>
        <dbReference type="SAM" id="MobiDB-lite"/>
    </source>
</evidence>
<organism evidence="6 7">
    <name type="scientific">Phytophthora kernoviae</name>
    <dbReference type="NCBI Taxonomy" id="325452"/>
    <lineage>
        <taxon>Eukaryota</taxon>
        <taxon>Sar</taxon>
        <taxon>Stramenopiles</taxon>
        <taxon>Oomycota</taxon>
        <taxon>Peronosporomycetes</taxon>
        <taxon>Peronosporales</taxon>
        <taxon>Peronosporaceae</taxon>
        <taxon>Phytophthora</taxon>
    </lineage>
</organism>
<dbReference type="GO" id="GO:0043240">
    <property type="term" value="C:Fanconi anaemia nuclear complex"/>
    <property type="evidence" value="ECO:0007669"/>
    <property type="project" value="InterPro"/>
</dbReference>
<dbReference type="InterPro" id="IPR043898">
    <property type="entry name" value="FANCL_d2"/>
</dbReference>
<accession>A0A3F2RLG7</accession>
<reference evidence="7 8" key="1">
    <citation type="submission" date="2018-07" db="EMBL/GenBank/DDBJ databases">
        <title>Genome sequencing of oomycete isolates from Chile give support for New Zealand origin for Phytophthora kernoviae and make available the first Nothophytophthora sp. genome.</title>
        <authorList>
            <person name="Studholme D.J."/>
            <person name="Sanfuentes E."/>
            <person name="Panda P."/>
            <person name="Hill R."/>
            <person name="Sambles C."/>
            <person name="Grant M."/>
            <person name="Williams N.M."/>
            <person name="Mcdougal R.L."/>
        </authorList>
    </citation>
    <scope>NUCLEOTIDE SEQUENCE [LARGE SCALE GENOMIC DNA]</scope>
    <source>
        <strain evidence="6">Chile6</strain>
        <strain evidence="5">Chile7</strain>
    </source>
</reference>
<evidence type="ECO:0000313" key="8">
    <source>
        <dbReference type="Proteomes" id="UP000284657"/>
    </source>
</evidence>
<evidence type="ECO:0000259" key="3">
    <source>
        <dbReference type="Pfam" id="PF11793"/>
    </source>
</evidence>
<dbReference type="Pfam" id="PF18890">
    <property type="entry name" value="FANCL_d2"/>
    <property type="match status" value="1"/>
</dbReference>
<gene>
    <name evidence="5" type="ORF">BBJ29_003526</name>
    <name evidence="6" type="ORF">BBP00_00006281</name>
</gene>
<dbReference type="InterPro" id="IPR026850">
    <property type="entry name" value="FANCL_C"/>
</dbReference>
<dbReference type="InterPro" id="IPR013083">
    <property type="entry name" value="Znf_RING/FYVE/PHD"/>
</dbReference>
<dbReference type="InterPro" id="IPR019162">
    <property type="entry name" value="FancL_WD-rpt_cont_dom"/>
</dbReference>
<dbReference type="AlphaFoldDB" id="A0A3F2RLG7"/>
<dbReference type="InterPro" id="IPR026848">
    <property type="entry name" value="Fancl"/>
</dbReference>
<dbReference type="Gene3D" id="3.30.40.10">
    <property type="entry name" value="Zinc/RING finger domain, C3HC4 (zinc finger)"/>
    <property type="match status" value="1"/>
</dbReference>
<dbReference type="EMBL" id="MBDO02000209">
    <property type="protein sequence ID" value="RLN59856.1"/>
    <property type="molecule type" value="Genomic_DNA"/>
</dbReference>
<feature type="domain" description="FANCL UBC-like" evidence="4">
    <location>
        <begin position="103"/>
        <end position="170"/>
    </location>
</feature>
<dbReference type="CDD" id="cd23831">
    <property type="entry name" value="DRWD-N_FANCL"/>
    <property type="match status" value="1"/>
</dbReference>
<comment type="caution">
    <text evidence="6">The sequence shown here is derived from an EMBL/GenBank/DDBJ whole genome shotgun (WGS) entry which is preliminary data.</text>
</comment>
<dbReference type="PANTHER" id="PTHR13206">
    <property type="entry name" value="UBIQUITIN LIGASE PROTEIN PHF9 FANCONI ANEMIA GROUP L PROTEIN"/>
    <property type="match status" value="1"/>
</dbReference>
<dbReference type="PANTHER" id="PTHR13206:SF0">
    <property type="entry name" value="E3 UBIQUITIN-PROTEIN LIGASE FANCL"/>
    <property type="match status" value="1"/>
</dbReference>
<dbReference type="Pfam" id="PF11793">
    <property type="entry name" value="FANCL_C"/>
    <property type="match status" value="1"/>
</dbReference>
<dbReference type="SUPFAM" id="SSF57850">
    <property type="entry name" value="RING/U-box"/>
    <property type="match status" value="1"/>
</dbReference>
<sequence length="288" mass="32647">MHFVPEDAARSIFRGYVRVDNNEFAVRVLGVAWDFKTGRLSLESAQLDVEQALATRLKPHRATLKLRLAQASSLTGFASEFEELVAICCRKATVTQTTLPSPDYYARLMTELDSVGWNCLRQLSDDLRSLELETVDKAGRKHTVRVVLPLEYEAPGFKVKPVCLVDAPESNLEDVLEMALPSPKTTKPEEFEVECGICYSYRLEEEDETNEESEQGTKESKQRTATADRGPRIPDRLCENANCNRPFHAKCLFDWLRALPTSRQSFHTVFGECPYCREAISAKFQPNF</sequence>
<feature type="domain" description="Fanconi anemia complex subunit FancL WD-repeat containing" evidence="2">
    <location>
        <begin position="3"/>
        <end position="85"/>
    </location>
</feature>
<dbReference type="EMBL" id="MBAD02002044">
    <property type="protein sequence ID" value="RLN50276.1"/>
    <property type="molecule type" value="Genomic_DNA"/>
</dbReference>
<dbReference type="GO" id="GO:0036297">
    <property type="term" value="P:interstrand cross-link repair"/>
    <property type="evidence" value="ECO:0007669"/>
    <property type="project" value="InterPro"/>
</dbReference>
<feature type="region of interest" description="Disordered" evidence="1">
    <location>
        <begin position="206"/>
        <end position="233"/>
    </location>
</feature>
<evidence type="ECO:0000313" key="5">
    <source>
        <dbReference type="EMBL" id="RLN50276.1"/>
    </source>
</evidence>
<evidence type="ECO:0000259" key="2">
    <source>
        <dbReference type="Pfam" id="PF09765"/>
    </source>
</evidence>
<dbReference type="Proteomes" id="UP000284657">
    <property type="component" value="Unassembled WGS sequence"/>
</dbReference>
<dbReference type="OrthoDB" id="10263265at2759"/>